<dbReference type="Gene3D" id="3.90.550.10">
    <property type="entry name" value="Spore Coat Polysaccharide Biosynthesis Protein SpsA, Chain A"/>
    <property type="match status" value="1"/>
</dbReference>
<sequence>MTEQASDVVFEGMVEGYGRQEAAECLVLHGWVSRQATWPDELTVTADFQRGTISARAYVAFHDRPDLGAQGVGFVAVVPAHQGRLGNLLDFRFGPHQITVAPTAAGNSNDLSERSALAHAGALLASCLPHPDLARMGTLLARHFMGEGYIDAYGYHPASAGWFVTGWVSNDWISAIQDAVEAVAHFDNGRRTGAVVLNFFHRPDLAGTGAGILLHLSAQEDTPGQLRKLVLASGASAVSLRLAGSVLRVPSEALSGAFVNLINSSEPSPAREKLYHLITHAMFDGRDTLAGLPDQVLMEIDEAIHCGSDGVVLIGWMLAKHGTVEAIRLRSGSRMFDIDLGTAVLWTERPDVADTVGREAGYDDRNCGFVMRVPTARAVTGSLYLEIETRAGDIGFKPLPRPRLNGIAAIKRLLASVEAQYNDVDAIYDHVMGPAIAALNAQRLQVPARVQAQQFGTPVTAPRHSVIVPLYGRIDFMEVQLALFATQGIGHDVEIIYVLDDPPRMRETQGLAASLYERFRVPFRLLCLERNLGFAPANNAGVRAAAGDMICFVNSDVFPITPDWLDRLAAHLDADPSLGVVGPVLLFEDGSVQHQGIAFKGLPQFGNWSFPLHKRKGFRAPAEGGLMREDAITGACMMMRRRDVLAYGGFDEAFIIGDFEDTDLCFRLRRHGLGAAVDLDVSMHHLERKSQAGSASLWRSNLTLYNAWVHQRRWAATIRQLETGP</sequence>
<dbReference type="SUPFAM" id="SSF53448">
    <property type="entry name" value="Nucleotide-diphospho-sugar transferases"/>
    <property type="match status" value="1"/>
</dbReference>
<gene>
    <name evidence="5" type="ORF">CCS01_24110</name>
</gene>
<dbReference type="PANTHER" id="PTHR43179:SF12">
    <property type="entry name" value="GALACTOFURANOSYLTRANSFERASE GLFT2"/>
    <property type="match status" value="1"/>
</dbReference>
<evidence type="ECO:0000259" key="4">
    <source>
        <dbReference type="Pfam" id="PF00535"/>
    </source>
</evidence>
<evidence type="ECO:0000256" key="3">
    <source>
        <dbReference type="ARBA" id="ARBA00022679"/>
    </source>
</evidence>
<dbReference type="InterPro" id="IPR001173">
    <property type="entry name" value="Glyco_trans_2-like"/>
</dbReference>
<dbReference type="EMBL" id="NHRY01000241">
    <property type="protein sequence ID" value="PPQ28589.1"/>
    <property type="molecule type" value="Genomic_DNA"/>
</dbReference>
<dbReference type="GO" id="GO:0016757">
    <property type="term" value="F:glycosyltransferase activity"/>
    <property type="evidence" value="ECO:0007669"/>
    <property type="project" value="UniProtKB-KW"/>
</dbReference>
<keyword evidence="3" id="KW-0808">Transferase</keyword>
<accession>A0A2S6N1V7</accession>
<dbReference type="PANTHER" id="PTHR43179">
    <property type="entry name" value="RHAMNOSYLTRANSFERASE WBBL"/>
    <property type="match status" value="1"/>
</dbReference>
<keyword evidence="2" id="KW-0328">Glycosyltransferase</keyword>
<dbReference type="Proteomes" id="UP000239724">
    <property type="component" value="Unassembled WGS sequence"/>
</dbReference>
<feature type="domain" description="Glycosyltransferase 2-like" evidence="4">
    <location>
        <begin position="465"/>
        <end position="642"/>
    </location>
</feature>
<dbReference type="OrthoDB" id="9783791at2"/>
<name>A0A2S6N1V7_RHOGL</name>
<comment type="similarity">
    <text evidence="1">Belongs to the glycosyltransferase 2 family.</text>
</comment>
<protein>
    <recommendedName>
        <fullName evidence="4">Glycosyltransferase 2-like domain-containing protein</fullName>
    </recommendedName>
</protein>
<reference evidence="5 6" key="1">
    <citation type="journal article" date="2018" name="Arch. Microbiol.">
        <title>New insights into the metabolic potential of the phototrophic purple bacterium Rhodopila globiformis DSM 161(T) from its draft genome sequence and evidence for a vanadium-dependent nitrogenase.</title>
        <authorList>
            <person name="Imhoff J.F."/>
            <person name="Rahn T."/>
            <person name="Kunzel S."/>
            <person name="Neulinger S.C."/>
        </authorList>
    </citation>
    <scope>NUCLEOTIDE SEQUENCE [LARGE SCALE GENOMIC DNA]</scope>
    <source>
        <strain evidence="5 6">DSM 161</strain>
    </source>
</reference>
<evidence type="ECO:0000256" key="1">
    <source>
        <dbReference type="ARBA" id="ARBA00006739"/>
    </source>
</evidence>
<dbReference type="AlphaFoldDB" id="A0A2S6N1V7"/>
<evidence type="ECO:0000313" key="5">
    <source>
        <dbReference type="EMBL" id="PPQ28589.1"/>
    </source>
</evidence>
<proteinExistence type="inferred from homology"/>
<evidence type="ECO:0000256" key="2">
    <source>
        <dbReference type="ARBA" id="ARBA00022676"/>
    </source>
</evidence>
<comment type="caution">
    <text evidence="5">The sequence shown here is derived from an EMBL/GenBank/DDBJ whole genome shotgun (WGS) entry which is preliminary data.</text>
</comment>
<organism evidence="5 6">
    <name type="scientific">Rhodopila globiformis</name>
    <name type="common">Rhodopseudomonas globiformis</name>
    <dbReference type="NCBI Taxonomy" id="1071"/>
    <lineage>
        <taxon>Bacteria</taxon>
        <taxon>Pseudomonadati</taxon>
        <taxon>Pseudomonadota</taxon>
        <taxon>Alphaproteobacteria</taxon>
        <taxon>Acetobacterales</taxon>
        <taxon>Acetobacteraceae</taxon>
        <taxon>Rhodopila</taxon>
    </lineage>
</organism>
<dbReference type="InterPro" id="IPR029044">
    <property type="entry name" value="Nucleotide-diphossugar_trans"/>
</dbReference>
<keyword evidence="6" id="KW-1185">Reference proteome</keyword>
<evidence type="ECO:0000313" key="6">
    <source>
        <dbReference type="Proteomes" id="UP000239724"/>
    </source>
</evidence>
<dbReference type="Pfam" id="PF00535">
    <property type="entry name" value="Glycos_transf_2"/>
    <property type="match status" value="1"/>
</dbReference>
<dbReference type="RefSeq" id="WP_104521376.1">
    <property type="nucleotide sequence ID" value="NZ_NHRY01000241.1"/>
</dbReference>